<evidence type="ECO:0000313" key="1">
    <source>
        <dbReference type="EMBL" id="OGD39225.1"/>
    </source>
</evidence>
<evidence type="ECO:0000313" key="2">
    <source>
        <dbReference type="Proteomes" id="UP000178969"/>
    </source>
</evidence>
<sequence>MRIADQKRFSEFIFVEPRQFAIRRNFMEMKDVIKKSILLGMGLLSYTDKEIEKAIHALEKSKHIKAGEGEELIKDIAGQIKKKRRETTAFINKQALKAVREARVATQKGLSQLEKKLSKK</sequence>
<name>A0A1F5C8L8_9BACT</name>
<comment type="caution">
    <text evidence="1">The sequence shown here is derived from an EMBL/GenBank/DDBJ whole genome shotgun (WGS) entry which is preliminary data.</text>
</comment>
<dbReference type="Proteomes" id="UP000178969">
    <property type="component" value="Unassembled WGS sequence"/>
</dbReference>
<accession>A0A1F5C8L8</accession>
<dbReference type="STRING" id="1797299.A3A25_01925"/>
<dbReference type="AlphaFoldDB" id="A0A1F5C8L8"/>
<dbReference type="EMBL" id="MEYT01000009">
    <property type="protein sequence ID" value="OGD39225.1"/>
    <property type="molecule type" value="Genomic_DNA"/>
</dbReference>
<protein>
    <submittedName>
        <fullName evidence="1">Uncharacterized protein</fullName>
    </submittedName>
</protein>
<gene>
    <name evidence="1" type="ORF">A3A25_01925</name>
</gene>
<reference evidence="1 2" key="1">
    <citation type="journal article" date="2016" name="Nat. Commun.">
        <title>Thousands of microbial genomes shed light on interconnected biogeochemical processes in an aquifer system.</title>
        <authorList>
            <person name="Anantharaman K."/>
            <person name="Brown C.T."/>
            <person name="Hug L.A."/>
            <person name="Sharon I."/>
            <person name="Castelle C.J."/>
            <person name="Probst A.J."/>
            <person name="Thomas B.C."/>
            <person name="Singh A."/>
            <person name="Wilkins M.J."/>
            <person name="Karaoz U."/>
            <person name="Brodie E.L."/>
            <person name="Williams K.H."/>
            <person name="Hubbard S.S."/>
            <person name="Banfield J.F."/>
        </authorList>
    </citation>
    <scope>NUCLEOTIDE SEQUENCE [LARGE SCALE GENOMIC DNA]</scope>
</reference>
<organism evidence="1 2">
    <name type="scientific">Candidatus Azambacteria bacterium RIFCSPLOWO2_01_FULL_46_26</name>
    <dbReference type="NCBI Taxonomy" id="1797299"/>
    <lineage>
        <taxon>Bacteria</taxon>
        <taxon>Candidatus Azamiibacteriota</taxon>
    </lineage>
</organism>
<proteinExistence type="predicted"/>